<evidence type="ECO:0000256" key="1">
    <source>
        <dbReference type="SAM" id="MobiDB-lite"/>
    </source>
</evidence>
<sequence>MGRNWKNQLDAEVDSKTSPLPRSTFQQVFCLRGKYSDFRDSDSSSCA</sequence>
<evidence type="ECO:0000313" key="3">
    <source>
        <dbReference type="Proteomes" id="UP000234681"/>
    </source>
</evidence>
<protein>
    <submittedName>
        <fullName evidence="2">RCG37037</fullName>
    </submittedName>
</protein>
<reference evidence="2 3" key="1">
    <citation type="submission" date="2005-07" db="EMBL/GenBank/DDBJ databases">
        <authorList>
            <person name="Mural R.J."/>
            <person name="Li P.W."/>
            <person name="Adams M.D."/>
            <person name="Amanatides P.G."/>
            <person name="Baden-Tillson H."/>
            <person name="Barnstead M."/>
            <person name="Chin S.H."/>
            <person name="Dew I."/>
            <person name="Evans C.A."/>
            <person name="Ferriera S."/>
            <person name="Flanigan M."/>
            <person name="Fosler C."/>
            <person name="Glodek A."/>
            <person name="Gu Z."/>
            <person name="Holt R.A."/>
            <person name="Jennings D."/>
            <person name="Kraft C.L."/>
            <person name="Lu F."/>
            <person name="Nguyen T."/>
            <person name="Nusskern D.R."/>
            <person name="Pfannkoch C.M."/>
            <person name="Sitter C."/>
            <person name="Sutton G.G."/>
            <person name="Venter J.C."/>
            <person name="Wang Z."/>
            <person name="Woodage T."/>
            <person name="Zheng X.H."/>
            <person name="Zhong F."/>
        </authorList>
    </citation>
    <scope>NUCLEOTIDE SEQUENCE [LARGE SCALE GENOMIC DNA]</scope>
    <source>
        <strain>BN</strain>
        <strain evidence="3">Sprague-Dawley</strain>
    </source>
</reference>
<dbReference type="AlphaFoldDB" id="A6HU35"/>
<accession>A6HU35</accession>
<dbReference type="EMBL" id="CH473951">
    <property type="protein sequence ID" value="EDM02398.1"/>
    <property type="molecule type" value="Genomic_DNA"/>
</dbReference>
<feature type="region of interest" description="Disordered" evidence="1">
    <location>
        <begin position="1"/>
        <end position="20"/>
    </location>
</feature>
<dbReference type="Proteomes" id="UP000234681">
    <property type="component" value="Chromosome 15"/>
</dbReference>
<evidence type="ECO:0000313" key="2">
    <source>
        <dbReference type="EMBL" id="EDM02398.1"/>
    </source>
</evidence>
<organism evidence="2 3">
    <name type="scientific">Rattus norvegicus</name>
    <name type="common">Rat</name>
    <dbReference type="NCBI Taxonomy" id="10116"/>
    <lineage>
        <taxon>Eukaryota</taxon>
        <taxon>Metazoa</taxon>
        <taxon>Chordata</taxon>
        <taxon>Craniata</taxon>
        <taxon>Vertebrata</taxon>
        <taxon>Euteleostomi</taxon>
        <taxon>Mammalia</taxon>
        <taxon>Eutheria</taxon>
        <taxon>Euarchontoglires</taxon>
        <taxon>Glires</taxon>
        <taxon>Rodentia</taxon>
        <taxon>Myomorpha</taxon>
        <taxon>Muroidea</taxon>
        <taxon>Muridae</taxon>
        <taxon>Murinae</taxon>
        <taxon>Rattus</taxon>
    </lineage>
</organism>
<name>A6HU35_RAT</name>
<proteinExistence type="predicted"/>
<gene>
    <name evidence="2" type="ORF">rCG_37037</name>
</gene>